<protein>
    <recommendedName>
        <fullName evidence="3">Prophage protein</fullName>
    </recommendedName>
</protein>
<sequence length="66" mass="7386">MIQKPTVKPVLMRINQIEALRKIQEEERTKSPLGVAPTIHVIARGLMDKALAKLVRRHNGAITTFG</sequence>
<evidence type="ECO:0008006" key="3">
    <source>
        <dbReference type="Google" id="ProtNLM"/>
    </source>
</evidence>
<organism evidence="1 2">
    <name type="scientific">Lonsdalea britannica</name>
    <dbReference type="NCBI Taxonomy" id="1082704"/>
    <lineage>
        <taxon>Bacteria</taxon>
        <taxon>Pseudomonadati</taxon>
        <taxon>Pseudomonadota</taxon>
        <taxon>Gammaproteobacteria</taxon>
        <taxon>Enterobacterales</taxon>
        <taxon>Pectobacteriaceae</taxon>
        <taxon>Lonsdalea</taxon>
    </lineage>
</organism>
<dbReference type="AlphaFoldDB" id="A0AAD0SE45"/>
<dbReference type="EMBL" id="CP023009">
    <property type="protein sequence ID" value="AXW85750.1"/>
    <property type="molecule type" value="Genomic_DNA"/>
</dbReference>
<proteinExistence type="predicted"/>
<keyword evidence="2" id="KW-1185">Reference proteome</keyword>
<accession>A0AAD0SE45</accession>
<dbReference type="KEGG" id="lbq:CKQ53_01305"/>
<evidence type="ECO:0000313" key="2">
    <source>
        <dbReference type="Proteomes" id="UP000263881"/>
    </source>
</evidence>
<dbReference type="RefSeq" id="WP_094118587.1">
    <property type="nucleotide sequence ID" value="NZ_CP023009.1"/>
</dbReference>
<evidence type="ECO:0000313" key="1">
    <source>
        <dbReference type="EMBL" id="AXW85750.1"/>
    </source>
</evidence>
<dbReference type="Proteomes" id="UP000263881">
    <property type="component" value="Chromosome"/>
</dbReference>
<reference evidence="1 2" key="1">
    <citation type="submission" date="2017-08" db="EMBL/GenBank/DDBJ databases">
        <title>Comparative genomics of bacteria isolated from necrotic lesions of AOD affected trees.</title>
        <authorList>
            <person name="Doonan J."/>
            <person name="Denman S."/>
            <person name="McDonald J.E."/>
        </authorList>
    </citation>
    <scope>NUCLEOTIDE SEQUENCE [LARGE SCALE GENOMIC DNA]</scope>
    <source>
        <strain evidence="1 2">477</strain>
    </source>
</reference>
<gene>
    <name evidence="1" type="ORF">CKQ53_01305</name>
</gene>
<name>A0AAD0SE45_9GAMM</name>